<keyword evidence="2" id="KW-0560">Oxidoreductase</keyword>
<dbReference type="SUPFAM" id="SSF51735">
    <property type="entry name" value="NAD(P)-binding Rossmann-fold domains"/>
    <property type="match status" value="1"/>
</dbReference>
<evidence type="ECO:0000256" key="2">
    <source>
        <dbReference type="ARBA" id="ARBA00023002"/>
    </source>
</evidence>
<reference evidence="7 8" key="1">
    <citation type="journal article" date="2016" name="Nat. Commun.">
        <title>Thousands of microbial genomes shed light on interconnected biogeochemical processes in an aquifer system.</title>
        <authorList>
            <person name="Anantharaman K."/>
            <person name="Brown C.T."/>
            <person name="Hug L.A."/>
            <person name="Sharon I."/>
            <person name="Castelle C.J."/>
            <person name="Probst A.J."/>
            <person name="Thomas B.C."/>
            <person name="Singh A."/>
            <person name="Wilkins M.J."/>
            <person name="Karaoz U."/>
            <person name="Brodie E.L."/>
            <person name="Williams K.H."/>
            <person name="Hubbard S.S."/>
            <person name="Banfield J.F."/>
        </authorList>
    </citation>
    <scope>NUCLEOTIDE SEQUENCE [LARGE SCALE GENOMIC DNA]</scope>
</reference>
<keyword evidence="3" id="KW-0311">Gluconate utilization</keyword>
<dbReference type="GO" id="GO:0004616">
    <property type="term" value="F:phosphogluconate dehydrogenase (decarboxylating) activity"/>
    <property type="evidence" value="ECO:0007669"/>
    <property type="project" value="InterPro"/>
</dbReference>
<dbReference type="Proteomes" id="UP000176902">
    <property type="component" value="Unassembled WGS sequence"/>
</dbReference>
<evidence type="ECO:0000256" key="3">
    <source>
        <dbReference type="ARBA" id="ARBA00023064"/>
    </source>
</evidence>
<dbReference type="GO" id="GO:0050661">
    <property type="term" value="F:NADP binding"/>
    <property type="evidence" value="ECO:0007669"/>
    <property type="project" value="InterPro"/>
</dbReference>
<name>A0A1F5JVV1_9BACT</name>
<dbReference type="InterPro" id="IPR006114">
    <property type="entry name" value="6PGDH_C"/>
</dbReference>
<dbReference type="PANTHER" id="PTHR11811">
    <property type="entry name" value="6-PHOSPHOGLUCONATE DEHYDROGENASE"/>
    <property type="match status" value="1"/>
</dbReference>
<evidence type="ECO:0000256" key="1">
    <source>
        <dbReference type="ARBA" id="ARBA00008419"/>
    </source>
</evidence>
<dbReference type="InterPro" id="IPR013328">
    <property type="entry name" value="6PGD_dom2"/>
</dbReference>
<dbReference type="Pfam" id="PF00393">
    <property type="entry name" value="6PGD"/>
    <property type="match status" value="1"/>
</dbReference>
<comment type="caution">
    <text evidence="7">The sequence shown here is derived from an EMBL/GenBank/DDBJ whole genome shotgun (WGS) entry which is preliminary data.</text>
</comment>
<dbReference type="STRING" id="1797768.A3C59_03605"/>
<protein>
    <submittedName>
        <fullName evidence="7">6-phosphogluconate dehydrogenase (Decarboxylating)</fullName>
    </submittedName>
</protein>
<dbReference type="Gene3D" id="1.10.1040.10">
    <property type="entry name" value="N-(1-d-carboxylethyl)-l-norvaline Dehydrogenase, domain 2"/>
    <property type="match status" value="1"/>
</dbReference>
<dbReference type="GO" id="GO:0006098">
    <property type="term" value="P:pentose-phosphate shunt"/>
    <property type="evidence" value="ECO:0007669"/>
    <property type="project" value="InterPro"/>
</dbReference>
<evidence type="ECO:0000259" key="6">
    <source>
        <dbReference type="Pfam" id="PF03446"/>
    </source>
</evidence>
<dbReference type="InterPro" id="IPR036291">
    <property type="entry name" value="NAD(P)-bd_dom_sf"/>
</dbReference>
<feature type="domain" description="6-phosphogluconate dehydrogenase NADP-binding" evidence="6">
    <location>
        <begin position="9"/>
        <end position="165"/>
    </location>
</feature>
<evidence type="ECO:0000259" key="5">
    <source>
        <dbReference type="Pfam" id="PF00393"/>
    </source>
</evidence>
<proteinExistence type="inferred from homology"/>
<dbReference type="InterPro" id="IPR004849">
    <property type="entry name" value="6DGDH_YqeC"/>
</dbReference>
<feature type="domain" description="6-phosphogluconate dehydrogenase C-terminal" evidence="5">
    <location>
        <begin position="178"/>
        <end position="294"/>
    </location>
</feature>
<dbReference type="InterPro" id="IPR006115">
    <property type="entry name" value="6PGDH_NADP-bd"/>
</dbReference>
<dbReference type="PRINTS" id="PR00076">
    <property type="entry name" value="6PGDHDRGNASE"/>
</dbReference>
<evidence type="ECO:0000313" key="7">
    <source>
        <dbReference type="EMBL" id="OGE32763.1"/>
    </source>
</evidence>
<dbReference type="Pfam" id="PF03446">
    <property type="entry name" value="NAD_binding_2"/>
    <property type="match status" value="1"/>
</dbReference>
<dbReference type="InterPro" id="IPR008927">
    <property type="entry name" value="6-PGluconate_DH-like_C_sf"/>
</dbReference>
<dbReference type="NCBIfam" id="TIGR00872">
    <property type="entry name" value="gnd_rel"/>
    <property type="match status" value="1"/>
</dbReference>
<dbReference type="GO" id="GO:0019521">
    <property type="term" value="P:D-gluconate metabolic process"/>
    <property type="evidence" value="ECO:0007669"/>
    <property type="project" value="UniProtKB-KW"/>
</dbReference>
<dbReference type="AlphaFoldDB" id="A0A1F5JVV1"/>
<dbReference type="Gene3D" id="3.40.50.720">
    <property type="entry name" value="NAD(P)-binding Rossmann-like Domain"/>
    <property type="match status" value="1"/>
</dbReference>
<dbReference type="EMBL" id="MFCV01000021">
    <property type="protein sequence ID" value="OGE32763.1"/>
    <property type="molecule type" value="Genomic_DNA"/>
</dbReference>
<comment type="similarity">
    <text evidence="1">Belongs to the 6-phosphogluconate dehydrogenase family.</text>
</comment>
<dbReference type="NCBIfam" id="NF007161">
    <property type="entry name" value="PRK09599.1"/>
    <property type="match status" value="1"/>
</dbReference>
<accession>A0A1F5JVV1</accession>
<organism evidence="7 8">
    <name type="scientific">Candidatus Daviesbacteria bacterium RIFCSPHIGHO2_02_FULL_36_13</name>
    <dbReference type="NCBI Taxonomy" id="1797768"/>
    <lineage>
        <taxon>Bacteria</taxon>
        <taxon>Candidatus Daviesiibacteriota</taxon>
    </lineage>
</organism>
<dbReference type="SUPFAM" id="SSF48179">
    <property type="entry name" value="6-phosphogluconate dehydrogenase C-terminal domain-like"/>
    <property type="match status" value="1"/>
</dbReference>
<evidence type="ECO:0000313" key="8">
    <source>
        <dbReference type="Proteomes" id="UP000176902"/>
    </source>
</evidence>
<sequence>MKISGASLRVGFIGLGRMGKNIVLNLLEHGIEVVAWNRSPEPREELKKEADGLQNLTIVENTDDLVKFLQTPRIIWLMVSAEAMDTVLADLTPKLSEGDLIIDGGNSFYRETLRRAKELSEKGIHYMDCGTSGGVEGARTGACMMVGGSKEDFERIEEVLKAEAAPNAYGHLGPVGAGHFTKMVHNGIEYGMMEAIGEGAAMLKHTPEFNFDLREVFRVYSEKSIIDSRLVSWTLAELKNDPNLDNIVSVIGSAGGSEKAKGEAHWTLELAKDMGVDTPVIQASVDVRDNSDKDVENSPNGFRNKIVAAQRWQFGRHPVKKN</sequence>
<gene>
    <name evidence="7" type="ORF">A3C59_03605</name>
</gene>
<evidence type="ECO:0000256" key="4">
    <source>
        <dbReference type="PIRSR" id="PIRSR000103-1"/>
    </source>
</evidence>
<dbReference type="InterPro" id="IPR006183">
    <property type="entry name" value="Pgluconate_DH"/>
</dbReference>
<feature type="active site" evidence="4">
    <location>
        <position position="182"/>
    </location>
</feature>